<dbReference type="SFLD" id="SFLDS00003">
    <property type="entry name" value="Haloacid_Dehalogenase"/>
    <property type="match status" value="1"/>
</dbReference>
<dbReference type="FunFam" id="3.40.50.1000:FF:000029">
    <property type="entry name" value="3-deoxy-D-manno-octulosonate 8-phosphate phosphatase KdsC"/>
    <property type="match status" value="1"/>
</dbReference>
<dbReference type="PANTHER" id="PTHR21485:SF3">
    <property type="entry name" value="N-ACYLNEURAMINATE CYTIDYLYLTRANSFERASE"/>
    <property type="match status" value="1"/>
</dbReference>
<evidence type="ECO:0000256" key="1">
    <source>
        <dbReference type="ARBA" id="ARBA00001946"/>
    </source>
</evidence>
<sequence>MNREVYPPEVWERASRIRLLLLDVDGVLTDGCLFFGPREELFKVFHVRDGHGIKMAIRAGLEVAFLSGRRSDPAFLRAKELGVNHYYEGVRDKLPVLEELCRKLGLNPLQVAVVGDELVDLPLFSKVGLAVAVADAVPEVRARAHWVTENPGGRGAVREVTDLLLKALGAWEDLLRPYSP</sequence>
<comment type="cofactor">
    <cofactor evidence="1 7">
        <name>Mg(2+)</name>
        <dbReference type="ChEBI" id="CHEBI:18420"/>
    </cofactor>
</comment>
<dbReference type="Pfam" id="PF08282">
    <property type="entry name" value="Hydrolase_3"/>
    <property type="match status" value="1"/>
</dbReference>
<keyword evidence="4 7" id="KW-0479">Metal-binding</keyword>
<dbReference type="GO" id="GO:0008781">
    <property type="term" value="F:N-acylneuraminate cytidylyltransferase activity"/>
    <property type="evidence" value="ECO:0007669"/>
    <property type="project" value="TreeGrafter"/>
</dbReference>
<dbReference type="GO" id="GO:0046872">
    <property type="term" value="F:metal ion binding"/>
    <property type="evidence" value="ECO:0007669"/>
    <property type="project" value="UniProtKB-KW"/>
</dbReference>
<feature type="binding site" evidence="7">
    <location>
        <position position="25"/>
    </location>
    <ligand>
        <name>substrate</name>
    </ligand>
</feature>
<protein>
    <submittedName>
        <fullName evidence="8">Phenylphosphate carboxylase subunit delta</fullName>
    </submittedName>
</protein>
<organism evidence="8">
    <name type="scientific">Desulfobacca acetoxidans</name>
    <dbReference type="NCBI Taxonomy" id="60893"/>
    <lineage>
        <taxon>Bacteria</taxon>
        <taxon>Pseudomonadati</taxon>
        <taxon>Thermodesulfobacteriota</taxon>
        <taxon>Desulfobaccia</taxon>
        <taxon>Desulfobaccales</taxon>
        <taxon>Desulfobaccaceae</taxon>
        <taxon>Desulfobacca</taxon>
    </lineage>
</organism>
<evidence type="ECO:0000256" key="7">
    <source>
        <dbReference type="PIRSR" id="PIRSR006118-2"/>
    </source>
</evidence>
<dbReference type="SFLD" id="SFLDG01138">
    <property type="entry name" value="C1.6.2:_Deoxy-d-mannose-octulo"/>
    <property type="match status" value="1"/>
</dbReference>
<evidence type="ECO:0000256" key="4">
    <source>
        <dbReference type="ARBA" id="ARBA00022723"/>
    </source>
</evidence>
<name>A0A7C5AKH4_9BACT</name>
<keyword evidence="5" id="KW-0378">Hydrolase</keyword>
<evidence type="ECO:0000256" key="2">
    <source>
        <dbReference type="ARBA" id="ARBA00005893"/>
    </source>
</evidence>
<evidence type="ECO:0000256" key="3">
    <source>
        <dbReference type="ARBA" id="ARBA00011881"/>
    </source>
</evidence>
<dbReference type="SFLD" id="SFLDG01136">
    <property type="entry name" value="C1.6:_Phosphoserine_Phosphatas"/>
    <property type="match status" value="1"/>
</dbReference>
<reference evidence="8" key="1">
    <citation type="journal article" date="2020" name="mSystems">
        <title>Genome- and Community-Level Interaction Insights into Carbon Utilization and Element Cycling Functions of Hydrothermarchaeota in Hydrothermal Sediment.</title>
        <authorList>
            <person name="Zhou Z."/>
            <person name="Liu Y."/>
            <person name="Xu W."/>
            <person name="Pan J."/>
            <person name="Luo Z.H."/>
            <person name="Li M."/>
        </authorList>
    </citation>
    <scope>NUCLEOTIDE SEQUENCE [LARGE SCALE GENOMIC DNA]</scope>
    <source>
        <strain evidence="8">SpSt-853</strain>
    </source>
</reference>
<proteinExistence type="inferred from homology"/>
<feature type="binding site" evidence="7">
    <location>
        <position position="116"/>
    </location>
    <ligand>
        <name>Mg(2+)</name>
        <dbReference type="ChEBI" id="CHEBI:18420"/>
    </ligand>
</feature>
<dbReference type="InterPro" id="IPR023214">
    <property type="entry name" value="HAD_sf"/>
</dbReference>
<evidence type="ECO:0000256" key="5">
    <source>
        <dbReference type="ARBA" id="ARBA00022801"/>
    </source>
</evidence>
<evidence type="ECO:0000313" key="8">
    <source>
        <dbReference type="EMBL" id="HGZ10908.1"/>
    </source>
</evidence>
<dbReference type="PANTHER" id="PTHR21485">
    <property type="entry name" value="HAD SUPERFAMILY MEMBERS CMAS AND KDSC"/>
    <property type="match status" value="1"/>
</dbReference>
<comment type="similarity">
    <text evidence="2">Belongs to the KdsC family.</text>
</comment>
<feature type="binding site" evidence="7">
    <location>
        <position position="23"/>
    </location>
    <ligand>
        <name>Mg(2+)</name>
        <dbReference type="ChEBI" id="CHEBI:18420"/>
    </ligand>
</feature>
<evidence type="ECO:0000256" key="6">
    <source>
        <dbReference type="ARBA" id="ARBA00022842"/>
    </source>
</evidence>
<gene>
    <name evidence="8" type="ORF">ENW48_01660</name>
</gene>
<accession>A0A7C5AKH4</accession>
<dbReference type="AlphaFoldDB" id="A0A7C5AKH4"/>
<dbReference type="PIRSF" id="PIRSF006118">
    <property type="entry name" value="KDO8-P_Ptase"/>
    <property type="match status" value="1"/>
</dbReference>
<keyword evidence="6 7" id="KW-0460">Magnesium</keyword>
<dbReference type="Gene3D" id="3.40.50.1000">
    <property type="entry name" value="HAD superfamily/HAD-like"/>
    <property type="match status" value="1"/>
</dbReference>
<dbReference type="EMBL" id="DTKJ01000014">
    <property type="protein sequence ID" value="HGZ10908.1"/>
    <property type="molecule type" value="Genomic_DNA"/>
</dbReference>
<dbReference type="InterPro" id="IPR036412">
    <property type="entry name" value="HAD-like_sf"/>
</dbReference>
<dbReference type="InterPro" id="IPR010023">
    <property type="entry name" value="KdsC_fam"/>
</dbReference>
<dbReference type="CDD" id="cd01630">
    <property type="entry name" value="HAD_KDO-like"/>
    <property type="match status" value="1"/>
</dbReference>
<dbReference type="SUPFAM" id="SSF56784">
    <property type="entry name" value="HAD-like"/>
    <property type="match status" value="1"/>
</dbReference>
<comment type="subunit">
    <text evidence="3">Homotetramer.</text>
</comment>
<dbReference type="NCBIfam" id="TIGR01670">
    <property type="entry name" value="KdsC-phosphatas"/>
    <property type="match status" value="1"/>
</dbReference>
<comment type="caution">
    <text evidence="8">The sequence shown here is derived from an EMBL/GenBank/DDBJ whole genome shotgun (WGS) entry which is preliminary data.</text>
</comment>
<dbReference type="InterPro" id="IPR050793">
    <property type="entry name" value="CMP-NeuNAc_synthase"/>
</dbReference>
<dbReference type="GO" id="GO:0016788">
    <property type="term" value="F:hydrolase activity, acting on ester bonds"/>
    <property type="evidence" value="ECO:0007669"/>
    <property type="project" value="InterPro"/>
</dbReference>